<name>A0A8K0R1E3_9PLEO</name>
<gene>
    <name evidence="5" type="ORF">FB567DRAFT_119124</name>
</gene>
<dbReference type="Pfam" id="PF00106">
    <property type="entry name" value="adh_short"/>
    <property type="match status" value="1"/>
</dbReference>
<keyword evidence="2" id="KW-0560">Oxidoreductase</keyword>
<comment type="caution">
    <text evidence="5">The sequence shown here is derived from an EMBL/GenBank/DDBJ whole genome shotgun (WGS) entry which is preliminary data.</text>
</comment>
<dbReference type="InterPro" id="IPR002347">
    <property type="entry name" value="SDR_fam"/>
</dbReference>
<sequence length="304" mass="32954">MSQDPRQQYLNTGTNFTTDRHDTYSYIDPSNFNLKGKHILITGASKGVGKAAAISYAQAGASRIAIAARSPLEAVASEVKEAAKKAGRSEPEVLALKLDVTDRNSVTAAAKDVTNAFDGRIDVLVNNAGYLSSFAGIPDTDPEEWWRDWEVNVKGVYLVTHAFWPLLLKSDMKIILNVSSIGATAMPPLSSSYSSGKLAILRLTEFINQDHGEGKDGMLAIALHPGGVKTELATGMPEAYHGWLIDTPELAGDTFAWLGAERREWLAGRYVSACWDMKELSAKKEGIVAGDLLKVRLAVNTFPE</sequence>
<evidence type="ECO:0000256" key="2">
    <source>
        <dbReference type="ARBA" id="ARBA00023002"/>
    </source>
</evidence>
<evidence type="ECO:0000313" key="5">
    <source>
        <dbReference type="EMBL" id="KAH7081055.1"/>
    </source>
</evidence>
<dbReference type="SMART" id="SM00822">
    <property type="entry name" value="PKS_KR"/>
    <property type="match status" value="1"/>
</dbReference>
<proteinExistence type="inferred from homology"/>
<organism evidence="5 6">
    <name type="scientific">Paraphoma chrysanthemicola</name>
    <dbReference type="NCBI Taxonomy" id="798071"/>
    <lineage>
        <taxon>Eukaryota</taxon>
        <taxon>Fungi</taxon>
        <taxon>Dikarya</taxon>
        <taxon>Ascomycota</taxon>
        <taxon>Pezizomycotina</taxon>
        <taxon>Dothideomycetes</taxon>
        <taxon>Pleosporomycetidae</taxon>
        <taxon>Pleosporales</taxon>
        <taxon>Pleosporineae</taxon>
        <taxon>Phaeosphaeriaceae</taxon>
        <taxon>Paraphoma</taxon>
    </lineage>
</organism>
<evidence type="ECO:0000259" key="4">
    <source>
        <dbReference type="SMART" id="SM00822"/>
    </source>
</evidence>
<reference evidence="5" key="1">
    <citation type="journal article" date="2021" name="Nat. Commun.">
        <title>Genetic determinants of endophytism in the Arabidopsis root mycobiome.</title>
        <authorList>
            <person name="Mesny F."/>
            <person name="Miyauchi S."/>
            <person name="Thiergart T."/>
            <person name="Pickel B."/>
            <person name="Atanasova L."/>
            <person name="Karlsson M."/>
            <person name="Huettel B."/>
            <person name="Barry K.W."/>
            <person name="Haridas S."/>
            <person name="Chen C."/>
            <person name="Bauer D."/>
            <person name="Andreopoulos W."/>
            <person name="Pangilinan J."/>
            <person name="LaButti K."/>
            <person name="Riley R."/>
            <person name="Lipzen A."/>
            <person name="Clum A."/>
            <person name="Drula E."/>
            <person name="Henrissat B."/>
            <person name="Kohler A."/>
            <person name="Grigoriev I.V."/>
            <person name="Martin F.M."/>
            <person name="Hacquard S."/>
        </authorList>
    </citation>
    <scope>NUCLEOTIDE SEQUENCE</scope>
    <source>
        <strain evidence="5">MPI-SDFR-AT-0120</strain>
    </source>
</reference>
<dbReference type="GO" id="GO:0016491">
    <property type="term" value="F:oxidoreductase activity"/>
    <property type="evidence" value="ECO:0007669"/>
    <property type="project" value="UniProtKB-KW"/>
</dbReference>
<dbReference type="CDD" id="cd05233">
    <property type="entry name" value="SDR_c"/>
    <property type="match status" value="1"/>
</dbReference>
<dbReference type="OrthoDB" id="1933717at2759"/>
<accession>A0A8K0R1E3</accession>
<comment type="similarity">
    <text evidence="1 3">Belongs to the short-chain dehydrogenases/reductases (SDR) family.</text>
</comment>
<evidence type="ECO:0000313" key="6">
    <source>
        <dbReference type="Proteomes" id="UP000813461"/>
    </source>
</evidence>
<dbReference type="InterPro" id="IPR036291">
    <property type="entry name" value="NAD(P)-bd_dom_sf"/>
</dbReference>
<dbReference type="SUPFAM" id="SSF51735">
    <property type="entry name" value="NAD(P)-binding Rossmann-fold domains"/>
    <property type="match status" value="1"/>
</dbReference>
<dbReference type="InterPro" id="IPR057326">
    <property type="entry name" value="KR_dom"/>
</dbReference>
<dbReference type="Gene3D" id="3.40.50.720">
    <property type="entry name" value="NAD(P)-binding Rossmann-like Domain"/>
    <property type="match status" value="1"/>
</dbReference>
<dbReference type="PRINTS" id="PR00080">
    <property type="entry name" value="SDRFAMILY"/>
</dbReference>
<dbReference type="Proteomes" id="UP000813461">
    <property type="component" value="Unassembled WGS sequence"/>
</dbReference>
<dbReference type="AlphaFoldDB" id="A0A8K0R1E3"/>
<keyword evidence="6" id="KW-1185">Reference proteome</keyword>
<dbReference type="PANTHER" id="PTHR42901:SF1">
    <property type="entry name" value="ALCOHOL DEHYDROGENASE"/>
    <property type="match status" value="1"/>
</dbReference>
<protein>
    <submittedName>
        <fullName evidence="5">Oxidoreductase-like protein</fullName>
    </submittedName>
</protein>
<dbReference type="EMBL" id="JAGMVJ010000015">
    <property type="protein sequence ID" value="KAH7081055.1"/>
    <property type="molecule type" value="Genomic_DNA"/>
</dbReference>
<evidence type="ECO:0000256" key="1">
    <source>
        <dbReference type="ARBA" id="ARBA00006484"/>
    </source>
</evidence>
<evidence type="ECO:0000256" key="3">
    <source>
        <dbReference type="RuleBase" id="RU000363"/>
    </source>
</evidence>
<dbReference type="PANTHER" id="PTHR42901">
    <property type="entry name" value="ALCOHOL DEHYDROGENASE"/>
    <property type="match status" value="1"/>
</dbReference>
<feature type="domain" description="Ketoreductase" evidence="4">
    <location>
        <begin position="37"/>
        <end position="229"/>
    </location>
</feature>
<dbReference type="PRINTS" id="PR00081">
    <property type="entry name" value="GDHRDH"/>
</dbReference>